<dbReference type="Gene3D" id="3.60.15.10">
    <property type="entry name" value="Ribonuclease Z/Hydroxyacylglutathione hydrolase-like"/>
    <property type="match status" value="1"/>
</dbReference>
<sequence length="273" mass="30374">MSDSIKVHILHCGHVQVDIAVPFRQNTLNPVAAAGIFRSKKHQVVVPVSAYLIEHPKGLVLIDTGWHTDLRGDQVKYMGRLGFKASKAILPEAKAINEQLLERGITAKELDYVVLSHMDIDHASGLKLVSEAKRILTSDLEWQAASKGGIRYLRHMWEGVPVRTFALEDSEFGPQQKAFDLFGDGSVLFVHTPGHSKGLTSTLIQRNGKFVLLAADTGYAKKSWESMILPGFTVSKRQALESLQWVKEMSLRPNCVEVIANHDPDVRPHTIEL</sequence>
<comment type="cofactor">
    <cofactor evidence="1">
        <name>Zn(2+)</name>
        <dbReference type="ChEBI" id="CHEBI:29105"/>
    </cofactor>
</comment>
<evidence type="ECO:0000256" key="1">
    <source>
        <dbReference type="ARBA" id="ARBA00001947"/>
    </source>
</evidence>
<protein>
    <submittedName>
        <fullName evidence="10">N-acyl homoserine lactonase family protein</fullName>
    </submittedName>
</protein>
<evidence type="ECO:0000313" key="10">
    <source>
        <dbReference type="EMBL" id="MBW7477329.1"/>
    </source>
</evidence>
<comment type="function">
    <text evidence="7">Counteracts the endogenous Pycsar antiviral defense system. Phosphodiesterase that enables metal-dependent hydrolysis of host cyclic nucleotide Pycsar defense signals such as cCMP and cUMP.</text>
</comment>
<evidence type="ECO:0000256" key="6">
    <source>
        <dbReference type="ARBA" id="ARBA00034221"/>
    </source>
</evidence>
<dbReference type="EMBL" id="JAHZIJ010000023">
    <property type="protein sequence ID" value="MBW7477329.1"/>
    <property type="molecule type" value="Genomic_DNA"/>
</dbReference>
<dbReference type="InterPro" id="IPR051013">
    <property type="entry name" value="MBL_superfamily_lactonases"/>
</dbReference>
<evidence type="ECO:0000259" key="9">
    <source>
        <dbReference type="SMART" id="SM00849"/>
    </source>
</evidence>
<reference evidence="10 11" key="1">
    <citation type="submission" date="2021-07" db="EMBL/GenBank/DDBJ databases">
        <title>Paenibacillus radiodurans sp. nov., isolated from the southeastern edge of Tengger Desert.</title>
        <authorList>
            <person name="Zhang G."/>
        </authorList>
    </citation>
    <scope>NUCLEOTIDE SEQUENCE [LARGE SCALE GENOMIC DNA]</scope>
    <source>
        <strain evidence="10 11">DT7-4</strain>
    </source>
</reference>
<dbReference type="Pfam" id="PF00753">
    <property type="entry name" value="Lactamase_B"/>
    <property type="match status" value="1"/>
</dbReference>
<comment type="caution">
    <text evidence="10">The sequence shown here is derived from an EMBL/GenBank/DDBJ whole genome shotgun (WGS) entry which is preliminary data.</text>
</comment>
<dbReference type="SMART" id="SM00849">
    <property type="entry name" value="Lactamase_B"/>
    <property type="match status" value="1"/>
</dbReference>
<dbReference type="PANTHER" id="PTHR42978">
    <property type="entry name" value="QUORUM-QUENCHING LACTONASE YTNP-RELATED-RELATED"/>
    <property type="match status" value="1"/>
</dbReference>
<comment type="catalytic activity">
    <reaction evidence="6">
        <text>3',5'-cyclic CMP + H2O = CMP + H(+)</text>
        <dbReference type="Rhea" id="RHEA:72675"/>
        <dbReference type="ChEBI" id="CHEBI:15377"/>
        <dbReference type="ChEBI" id="CHEBI:15378"/>
        <dbReference type="ChEBI" id="CHEBI:58003"/>
        <dbReference type="ChEBI" id="CHEBI:60377"/>
    </reaction>
    <physiologicalReaction direction="left-to-right" evidence="6">
        <dbReference type="Rhea" id="RHEA:72676"/>
    </physiologicalReaction>
</comment>
<dbReference type="RefSeq" id="WP_219874583.1">
    <property type="nucleotide sequence ID" value="NZ_JAHZIJ010000023.1"/>
</dbReference>
<evidence type="ECO:0000256" key="8">
    <source>
        <dbReference type="ARBA" id="ARBA00048505"/>
    </source>
</evidence>
<evidence type="ECO:0000256" key="7">
    <source>
        <dbReference type="ARBA" id="ARBA00034301"/>
    </source>
</evidence>
<organism evidence="10 11">
    <name type="scientific">Paenibacillus oenotherae</name>
    <dbReference type="NCBI Taxonomy" id="1435645"/>
    <lineage>
        <taxon>Bacteria</taxon>
        <taxon>Bacillati</taxon>
        <taxon>Bacillota</taxon>
        <taxon>Bacilli</taxon>
        <taxon>Bacillales</taxon>
        <taxon>Paenibacillaceae</taxon>
        <taxon>Paenibacillus</taxon>
    </lineage>
</organism>
<dbReference type="SUPFAM" id="SSF56281">
    <property type="entry name" value="Metallo-hydrolase/oxidoreductase"/>
    <property type="match status" value="1"/>
</dbReference>
<name>A0ABS7DBL4_9BACL</name>
<evidence type="ECO:0000256" key="5">
    <source>
        <dbReference type="ARBA" id="ARBA00022833"/>
    </source>
</evidence>
<evidence type="ECO:0000256" key="3">
    <source>
        <dbReference type="ARBA" id="ARBA00022723"/>
    </source>
</evidence>
<gene>
    <name evidence="10" type="ORF">K0T92_21655</name>
</gene>
<dbReference type="InterPro" id="IPR001279">
    <property type="entry name" value="Metallo-B-lactamas"/>
</dbReference>
<accession>A0ABS7DBL4</accession>
<dbReference type="CDD" id="cd07729">
    <property type="entry name" value="AHL_lactonase_MBL-fold"/>
    <property type="match status" value="1"/>
</dbReference>
<proteinExistence type="inferred from homology"/>
<keyword evidence="3" id="KW-0479">Metal-binding</keyword>
<evidence type="ECO:0000256" key="4">
    <source>
        <dbReference type="ARBA" id="ARBA00022801"/>
    </source>
</evidence>
<dbReference type="PANTHER" id="PTHR42978:SF2">
    <property type="entry name" value="102 KBASES UNSTABLE REGION: FROM 1 TO 119443"/>
    <property type="match status" value="1"/>
</dbReference>
<dbReference type="InterPro" id="IPR036866">
    <property type="entry name" value="RibonucZ/Hydroxyglut_hydro"/>
</dbReference>
<keyword evidence="4" id="KW-0378">Hydrolase</keyword>
<evidence type="ECO:0000256" key="2">
    <source>
        <dbReference type="ARBA" id="ARBA00007749"/>
    </source>
</evidence>
<comment type="catalytic activity">
    <reaction evidence="8">
        <text>3',5'-cyclic UMP + H2O = UMP + H(+)</text>
        <dbReference type="Rhea" id="RHEA:70575"/>
        <dbReference type="ChEBI" id="CHEBI:15377"/>
        <dbReference type="ChEBI" id="CHEBI:15378"/>
        <dbReference type="ChEBI" id="CHEBI:57865"/>
        <dbReference type="ChEBI" id="CHEBI:184387"/>
    </reaction>
    <physiologicalReaction direction="left-to-right" evidence="8">
        <dbReference type="Rhea" id="RHEA:70576"/>
    </physiologicalReaction>
</comment>
<evidence type="ECO:0000313" key="11">
    <source>
        <dbReference type="Proteomes" id="UP000812277"/>
    </source>
</evidence>
<keyword evidence="11" id="KW-1185">Reference proteome</keyword>
<comment type="similarity">
    <text evidence="2">Belongs to the metallo-beta-lactamase superfamily.</text>
</comment>
<keyword evidence="5" id="KW-0862">Zinc</keyword>
<dbReference type="Proteomes" id="UP000812277">
    <property type="component" value="Unassembled WGS sequence"/>
</dbReference>
<feature type="domain" description="Metallo-beta-lactamase" evidence="9">
    <location>
        <begin position="47"/>
        <end position="262"/>
    </location>
</feature>